<reference evidence="1 2" key="1">
    <citation type="submission" date="2021-01" db="EMBL/GenBank/DDBJ databases">
        <title>Belnapia mucosa sp. nov. and Belnapia arida sp. nov., isolated from the Tabernas Desert (Almeria, Spain).</title>
        <authorList>
            <person name="Molina-Menor E."/>
            <person name="Vidal-Verdu A."/>
            <person name="Calonge A."/>
            <person name="Satari L."/>
            <person name="Pereto Magraner J."/>
            <person name="Porcar Miralles M."/>
        </authorList>
    </citation>
    <scope>NUCLEOTIDE SEQUENCE [LARGE SCALE GENOMIC DNA]</scope>
    <source>
        <strain evidence="1 2">T6</strain>
    </source>
</reference>
<sequence length="173" mass="18869">MQGTAALSAPFAFLGSPRDPQLKSVYTDITLANVLVQRGFTAAVWNDGMADNSPLFRTISRYTNKALLTEIERAYDDGRLLLIGTSNLDAQIPVIWNIGAIARSGHPKVLDTVRRILLTSSTLSGAFSPVLFDATLDGQPFQELHVDGSAFAQVFLPVNVSLYRQSGWRDGSR</sequence>
<comment type="caution">
    <text evidence="1">The sequence shown here is derived from an EMBL/GenBank/DDBJ whole genome shotgun (WGS) entry which is preliminary data.</text>
</comment>
<name>A0ABS1VBU1_9PROT</name>
<dbReference type="Proteomes" id="UP000606490">
    <property type="component" value="Unassembled WGS sequence"/>
</dbReference>
<evidence type="ECO:0000313" key="1">
    <source>
        <dbReference type="EMBL" id="MBL6459149.1"/>
    </source>
</evidence>
<dbReference type="EMBL" id="JAEUXJ010000027">
    <property type="protein sequence ID" value="MBL6459149.1"/>
    <property type="molecule type" value="Genomic_DNA"/>
</dbReference>
<organism evidence="1 2">
    <name type="scientific">Belnapia mucosa</name>
    <dbReference type="NCBI Taxonomy" id="2804532"/>
    <lineage>
        <taxon>Bacteria</taxon>
        <taxon>Pseudomonadati</taxon>
        <taxon>Pseudomonadota</taxon>
        <taxon>Alphaproteobacteria</taxon>
        <taxon>Acetobacterales</taxon>
        <taxon>Roseomonadaceae</taxon>
        <taxon>Belnapia</taxon>
    </lineage>
</organism>
<accession>A0ABS1VBU1</accession>
<protein>
    <submittedName>
        <fullName evidence="1">Uncharacterized protein</fullName>
    </submittedName>
</protein>
<gene>
    <name evidence="1" type="ORF">JMJ55_27895</name>
</gene>
<dbReference type="RefSeq" id="WP_202828881.1">
    <property type="nucleotide sequence ID" value="NZ_JAEUXJ010000027.1"/>
</dbReference>
<proteinExistence type="predicted"/>
<dbReference type="SUPFAM" id="SSF52151">
    <property type="entry name" value="FabD/lysophospholipase-like"/>
    <property type="match status" value="1"/>
</dbReference>
<dbReference type="InterPro" id="IPR016035">
    <property type="entry name" value="Acyl_Trfase/lysoPLipase"/>
</dbReference>
<keyword evidence="2" id="KW-1185">Reference proteome</keyword>
<evidence type="ECO:0000313" key="2">
    <source>
        <dbReference type="Proteomes" id="UP000606490"/>
    </source>
</evidence>